<evidence type="ECO:0000256" key="1">
    <source>
        <dbReference type="SAM" id="SignalP"/>
    </source>
</evidence>
<feature type="chain" id="PRO_5029014566" evidence="1">
    <location>
        <begin position="23"/>
        <end position="264"/>
    </location>
</feature>
<gene>
    <name evidence="2" type="ORF">ADEAN_000454000</name>
</gene>
<name>A0A7G2CFX1_9TRYP</name>
<dbReference type="VEuPathDB" id="TriTrypDB:ADEAN_000454000"/>
<keyword evidence="3" id="KW-1185">Reference proteome</keyword>
<feature type="signal peptide" evidence="1">
    <location>
        <begin position="1"/>
        <end position="22"/>
    </location>
</feature>
<evidence type="ECO:0000313" key="2">
    <source>
        <dbReference type="EMBL" id="CAD2217062.1"/>
    </source>
</evidence>
<evidence type="ECO:0000313" key="3">
    <source>
        <dbReference type="Proteomes" id="UP000515908"/>
    </source>
</evidence>
<dbReference type="OrthoDB" id="243075at2759"/>
<proteinExistence type="predicted"/>
<sequence length="264" mass="29941">MFTRSGMRLVWLGGVASTPSLGLELRPSAGHYVNVIPEGNQPRRVVNYADNNNNFDTTCNLRNLTEFAKPEVRQMAGTVADRKWSSKWNKVFDAGVYDELLKLPLRYKLHPFDVLHQHYNSHLTPNEGDTAQLPPGVYEMPATAKEGESDGEPYYYAVAGKVSSVGYAPPLGPADPLDVLPFFVHRDSNGRLPGKIYSMNTKLLMPNFFMRIQNIEGNLFRFEEELMKIFPTKKIFVKAHCIYIYNVGLDGRDVLHHWLYGLGF</sequence>
<dbReference type="EMBL" id="LR877152">
    <property type="protein sequence ID" value="CAD2217062.1"/>
    <property type="molecule type" value="Genomic_DNA"/>
</dbReference>
<protein>
    <submittedName>
        <fullName evidence="2">Uncharacterized protein</fullName>
    </submittedName>
</protein>
<dbReference type="AlphaFoldDB" id="A0A7G2CFX1"/>
<organism evidence="2 3">
    <name type="scientific">Angomonas deanei</name>
    <dbReference type="NCBI Taxonomy" id="59799"/>
    <lineage>
        <taxon>Eukaryota</taxon>
        <taxon>Discoba</taxon>
        <taxon>Euglenozoa</taxon>
        <taxon>Kinetoplastea</taxon>
        <taxon>Metakinetoplastina</taxon>
        <taxon>Trypanosomatida</taxon>
        <taxon>Trypanosomatidae</taxon>
        <taxon>Strigomonadinae</taxon>
        <taxon>Angomonas</taxon>
    </lineage>
</organism>
<dbReference type="Proteomes" id="UP000515908">
    <property type="component" value="Chromosome 08"/>
</dbReference>
<reference evidence="2 3" key="1">
    <citation type="submission" date="2020-08" db="EMBL/GenBank/DDBJ databases">
        <authorList>
            <person name="Newling K."/>
            <person name="Davey J."/>
            <person name="Forrester S."/>
        </authorList>
    </citation>
    <scope>NUCLEOTIDE SEQUENCE [LARGE SCALE GENOMIC DNA]</scope>
    <source>
        <strain evidence="3">Crithidia deanei Carvalho (ATCC PRA-265)</strain>
    </source>
</reference>
<keyword evidence="1" id="KW-0732">Signal</keyword>
<accession>A0A7G2CFX1</accession>